<evidence type="ECO:0000256" key="5">
    <source>
        <dbReference type="ARBA" id="ARBA00023242"/>
    </source>
</evidence>
<keyword evidence="4 6" id="KW-0804">Transcription</keyword>
<dbReference type="AlphaFoldDB" id="A0A0E0L3T3"/>
<dbReference type="PROSITE" id="PS51754">
    <property type="entry name" value="OVATE"/>
    <property type="match status" value="1"/>
</dbReference>
<evidence type="ECO:0000313" key="10">
    <source>
        <dbReference type="Proteomes" id="UP000026962"/>
    </source>
</evidence>
<feature type="compositionally biased region" description="Polar residues" evidence="7">
    <location>
        <begin position="41"/>
        <end position="63"/>
    </location>
</feature>
<protein>
    <recommendedName>
        <fullName evidence="6">Transcription repressor</fullName>
    </recommendedName>
    <alternativeName>
        <fullName evidence="6">Ovate family protein</fullName>
    </alternativeName>
</protein>
<evidence type="ECO:0000259" key="8">
    <source>
        <dbReference type="PROSITE" id="PS51754"/>
    </source>
</evidence>
<name>A0A0E0L3T3_ORYPU</name>
<proteinExistence type="predicted"/>
<feature type="region of interest" description="Disordered" evidence="7">
    <location>
        <begin position="256"/>
        <end position="290"/>
    </location>
</feature>
<feature type="compositionally biased region" description="Polar residues" evidence="7">
    <location>
        <begin position="257"/>
        <end position="269"/>
    </location>
</feature>
<evidence type="ECO:0000256" key="4">
    <source>
        <dbReference type="ARBA" id="ARBA00023163"/>
    </source>
</evidence>
<dbReference type="InterPro" id="IPR006458">
    <property type="entry name" value="Ovate_C"/>
</dbReference>
<keyword evidence="10" id="KW-1185">Reference proteome</keyword>
<sequence length="385" mass="42265">MGRRKFRLSDMLPNAWFYKLRDMRARGGRGGGGATAMQLPPLSSSLMRGSRAAQQAGTSRLGPSSSSSSLPHRASYYYTTRDREVPPSTPPTPRPRGVYDRFSSLTLSPPTSPTKSRRRRHRVGHVRLGSTETNGGELVLAPPDDHDGCRHQEPPVVDASGSSRRRRDMFIGRDVGGGRNREVQHPTMLDGSPEEDAVDVKVITSDADIIIDLGADDDDTLERVLRPIVTRPARRELDWCEPAEVKHVDLAELMTPRASSASSEQSITTGKPRRSSVSSRRRLKTRTNSPRLAVCRKGKPTARATTTLPPLAPSFAVVKTSSDPRRDFLESMEEMIAENGIRDAGDLEDLLACYLSLNSGEYHDLIVEVFEQVWAGLAAASGVMP</sequence>
<dbReference type="GO" id="GO:0003677">
    <property type="term" value="F:DNA binding"/>
    <property type="evidence" value="ECO:0007669"/>
    <property type="project" value="InterPro"/>
</dbReference>
<feature type="compositionally biased region" description="Basic residues" evidence="7">
    <location>
        <begin position="271"/>
        <end position="285"/>
    </location>
</feature>
<feature type="domain" description="OVATE" evidence="8">
    <location>
        <begin position="317"/>
        <end position="376"/>
    </location>
</feature>
<dbReference type="PANTHER" id="PTHR33057">
    <property type="entry name" value="TRANSCRIPTION REPRESSOR OFP7-RELATED"/>
    <property type="match status" value="1"/>
</dbReference>
<dbReference type="Pfam" id="PF13724">
    <property type="entry name" value="DNA_binding_2"/>
    <property type="match status" value="1"/>
</dbReference>
<dbReference type="EnsemblPlants" id="OPUNC05G17890.1">
    <property type="protein sequence ID" value="OPUNC05G17890.1"/>
    <property type="gene ID" value="OPUNC05G17890"/>
</dbReference>
<dbReference type="InterPro" id="IPR038933">
    <property type="entry name" value="Ovate"/>
</dbReference>
<evidence type="ECO:0000256" key="1">
    <source>
        <dbReference type="ARBA" id="ARBA00004123"/>
    </source>
</evidence>
<reference evidence="9" key="1">
    <citation type="submission" date="2015-04" db="UniProtKB">
        <authorList>
            <consortium name="EnsemblPlants"/>
        </authorList>
    </citation>
    <scope>IDENTIFICATION</scope>
</reference>
<keyword evidence="3 6" id="KW-0805">Transcription regulation</keyword>
<keyword evidence="5 6" id="KW-0539">Nucleus</keyword>
<dbReference type="OMA" id="YYYTTRD"/>
<dbReference type="PANTHER" id="PTHR33057:SF194">
    <property type="entry name" value="TRANSCRIPTION REPRESSOR"/>
    <property type="match status" value="1"/>
</dbReference>
<evidence type="ECO:0000256" key="2">
    <source>
        <dbReference type="ARBA" id="ARBA00022491"/>
    </source>
</evidence>
<evidence type="ECO:0000256" key="7">
    <source>
        <dbReference type="SAM" id="MobiDB-lite"/>
    </source>
</evidence>
<evidence type="ECO:0000256" key="3">
    <source>
        <dbReference type="ARBA" id="ARBA00023015"/>
    </source>
</evidence>
<comment type="function">
    <text evidence="6">Transcriptional repressor that regulates multiple aspects of plant growth and development.</text>
</comment>
<keyword evidence="2 6" id="KW-0678">Repressor</keyword>
<feature type="region of interest" description="Disordered" evidence="7">
    <location>
        <begin position="27"/>
        <end position="137"/>
    </location>
</feature>
<feature type="region of interest" description="Disordered" evidence="7">
    <location>
        <begin position="172"/>
        <end position="193"/>
    </location>
</feature>
<dbReference type="eggNOG" id="ENOG502RTS2">
    <property type="taxonomic scope" value="Eukaryota"/>
</dbReference>
<comment type="subcellular location">
    <subcellularLocation>
        <location evidence="1 6">Nucleus</location>
    </subcellularLocation>
</comment>
<dbReference type="GO" id="GO:0045892">
    <property type="term" value="P:negative regulation of DNA-templated transcription"/>
    <property type="evidence" value="ECO:0007669"/>
    <property type="project" value="UniProtKB-UniRule"/>
</dbReference>
<dbReference type="STRING" id="4537.A0A0E0L3T3"/>
<evidence type="ECO:0000256" key="6">
    <source>
        <dbReference type="RuleBase" id="RU367028"/>
    </source>
</evidence>
<evidence type="ECO:0000313" key="9">
    <source>
        <dbReference type="EnsemblPlants" id="OPUNC05G17890.1"/>
    </source>
</evidence>
<dbReference type="NCBIfam" id="TIGR01568">
    <property type="entry name" value="A_thal_3678"/>
    <property type="match status" value="1"/>
</dbReference>
<dbReference type="GO" id="GO:0005634">
    <property type="term" value="C:nucleus"/>
    <property type="evidence" value="ECO:0007669"/>
    <property type="project" value="UniProtKB-SubCell"/>
</dbReference>
<accession>A0A0E0L3T3</accession>
<dbReference type="HOGENOM" id="CLU_036558_0_0_1"/>
<dbReference type="InterPro" id="IPR025830">
    <property type="entry name" value="DNA_bnd_dom_ovate"/>
</dbReference>
<organism evidence="9">
    <name type="scientific">Oryza punctata</name>
    <name type="common">Red rice</name>
    <dbReference type="NCBI Taxonomy" id="4537"/>
    <lineage>
        <taxon>Eukaryota</taxon>
        <taxon>Viridiplantae</taxon>
        <taxon>Streptophyta</taxon>
        <taxon>Embryophyta</taxon>
        <taxon>Tracheophyta</taxon>
        <taxon>Spermatophyta</taxon>
        <taxon>Magnoliopsida</taxon>
        <taxon>Liliopsida</taxon>
        <taxon>Poales</taxon>
        <taxon>Poaceae</taxon>
        <taxon>BOP clade</taxon>
        <taxon>Oryzoideae</taxon>
        <taxon>Oryzeae</taxon>
        <taxon>Oryzinae</taxon>
        <taxon>Oryza</taxon>
    </lineage>
</organism>
<dbReference type="Pfam" id="PF04844">
    <property type="entry name" value="Ovate"/>
    <property type="match status" value="1"/>
</dbReference>
<dbReference type="Gramene" id="OPUNC05G17890.1">
    <property type="protein sequence ID" value="OPUNC05G17890.1"/>
    <property type="gene ID" value="OPUNC05G17890"/>
</dbReference>
<dbReference type="Proteomes" id="UP000026962">
    <property type="component" value="Chromosome 5"/>
</dbReference>
<feature type="compositionally biased region" description="Basic residues" evidence="7">
    <location>
        <begin position="115"/>
        <end position="125"/>
    </location>
</feature>
<reference evidence="9" key="2">
    <citation type="submission" date="2018-05" db="EMBL/GenBank/DDBJ databases">
        <title>OpunRS2 (Oryza punctata Reference Sequence Version 2).</title>
        <authorList>
            <person name="Zhang J."/>
            <person name="Kudrna D."/>
            <person name="Lee S."/>
            <person name="Talag J."/>
            <person name="Welchert J."/>
            <person name="Wing R.A."/>
        </authorList>
    </citation>
    <scope>NUCLEOTIDE SEQUENCE [LARGE SCALE GENOMIC DNA]</scope>
</reference>